<keyword evidence="3" id="KW-0812">Transmembrane</keyword>
<dbReference type="InterPro" id="IPR013517">
    <property type="entry name" value="FG-GAP"/>
</dbReference>
<feature type="region of interest" description="Disordered" evidence="2">
    <location>
        <begin position="648"/>
        <end position="705"/>
    </location>
</feature>
<feature type="compositionally biased region" description="Basic and acidic residues" evidence="2">
    <location>
        <begin position="676"/>
        <end position="705"/>
    </location>
</feature>
<dbReference type="InterPro" id="IPR028994">
    <property type="entry name" value="Integrin_alpha_N"/>
</dbReference>
<accession>A0ABN9Q6Y4</accession>
<keyword evidence="3" id="KW-1133">Transmembrane helix</keyword>
<feature type="transmembrane region" description="Helical" evidence="3">
    <location>
        <begin position="327"/>
        <end position="349"/>
    </location>
</feature>
<dbReference type="PANTHER" id="PTHR44103">
    <property type="entry name" value="PROPROTEIN CONVERTASE P"/>
    <property type="match status" value="1"/>
</dbReference>
<sequence length="705" mass="78333">MGARTVVAGDFDGDGSIDLASASKDDNTFAWYPNSNGQGDFKEKRVINDQALGAYSLFPIDVDQDGHTDLVAASNADDTVALYRNSGAGHFERIIIADDADFVLSVFAADLDNDGDIDTASASYFDGEIRWYENIGNSRDWVKHTLYQGSQGHYVSGEDLDGDGDVDLIATTTAENTVATFVAVTSCRVSSPSPECCRAGQQWNGTVCAACESGKYGSGSGAAARCATCPTGTCTIAGFTKLPLTCVADCVNDIEAAYAACDCAPDTYKTKSDICAPCPEGQEKPLGRRRTSDDFPTDASVPIYWQGFDMSLCTVVSAETDDTELVILIWMVGSLFVVFALALACSVAYRVRRSWTEKTRVQQRYHAITQERIEKACATAQTCKSSVYFIRYSTFKKHGKFTRHEVHRERGELFCLDTYEEMLVWVGTVATVFVSHQWLGFAEPDPDKIHFPAICSALDIICARNDLAETDLFLWVDYVSIPQANSYLKDISISSLGVYASIVKYFVIVAPTCIHHDEQVECNSATYQRRGWCRLEQWARMIAGGLQDMYIYEGGNLEPISDKAHWYTASVKVFEGDFTVASDKHRIVDIVLGLWYVALVNSKREGSDQMMLKDLVDQNKESVFPPEFFENYIERLEAFARIEKPSLLSRGTSSPTQSYDPTESVPSVRSRVSRRKSFENFEGERAERLQEERAERLQEVRDHSI</sequence>
<dbReference type="Pfam" id="PF13517">
    <property type="entry name" value="FG-GAP_3"/>
    <property type="match status" value="1"/>
</dbReference>
<keyword evidence="5" id="KW-1185">Reference proteome</keyword>
<organism evidence="4 5">
    <name type="scientific">Prorocentrum cordatum</name>
    <dbReference type="NCBI Taxonomy" id="2364126"/>
    <lineage>
        <taxon>Eukaryota</taxon>
        <taxon>Sar</taxon>
        <taxon>Alveolata</taxon>
        <taxon>Dinophyceae</taxon>
        <taxon>Prorocentrales</taxon>
        <taxon>Prorocentraceae</taxon>
        <taxon>Prorocentrum</taxon>
    </lineage>
</organism>
<comment type="caution">
    <text evidence="4">The sequence shown here is derived from an EMBL/GenBank/DDBJ whole genome shotgun (WGS) entry which is preliminary data.</text>
</comment>
<keyword evidence="3" id="KW-0472">Membrane</keyword>
<gene>
    <name evidence="4" type="ORF">PCOR1329_LOCUS8501</name>
</gene>
<protein>
    <submittedName>
        <fullName evidence="4">Uncharacterized protein</fullName>
    </submittedName>
</protein>
<reference evidence="4" key="1">
    <citation type="submission" date="2023-10" db="EMBL/GenBank/DDBJ databases">
        <authorList>
            <person name="Chen Y."/>
            <person name="Shah S."/>
            <person name="Dougan E. K."/>
            <person name="Thang M."/>
            <person name="Chan C."/>
        </authorList>
    </citation>
    <scope>NUCLEOTIDE SEQUENCE [LARGE SCALE GENOMIC DNA]</scope>
</reference>
<name>A0ABN9Q6Y4_9DINO</name>
<evidence type="ECO:0000256" key="2">
    <source>
        <dbReference type="SAM" id="MobiDB-lite"/>
    </source>
</evidence>
<proteinExistence type="predicted"/>
<feature type="compositionally biased region" description="Polar residues" evidence="2">
    <location>
        <begin position="649"/>
        <end position="661"/>
    </location>
</feature>
<evidence type="ECO:0000256" key="3">
    <source>
        <dbReference type="SAM" id="Phobius"/>
    </source>
</evidence>
<dbReference type="PANTHER" id="PTHR44103:SF1">
    <property type="entry name" value="PROPROTEIN CONVERTASE P"/>
    <property type="match status" value="1"/>
</dbReference>
<dbReference type="Proteomes" id="UP001189429">
    <property type="component" value="Unassembled WGS sequence"/>
</dbReference>
<dbReference type="SUPFAM" id="SSF69318">
    <property type="entry name" value="Integrin alpha N-terminal domain"/>
    <property type="match status" value="1"/>
</dbReference>
<evidence type="ECO:0000313" key="5">
    <source>
        <dbReference type="Proteomes" id="UP001189429"/>
    </source>
</evidence>
<dbReference type="EMBL" id="CAUYUJ010002336">
    <property type="protein sequence ID" value="CAK0800331.1"/>
    <property type="molecule type" value="Genomic_DNA"/>
</dbReference>
<dbReference type="Gene3D" id="2.130.10.130">
    <property type="entry name" value="Integrin alpha, N-terminal"/>
    <property type="match status" value="1"/>
</dbReference>
<keyword evidence="1" id="KW-0732">Signal</keyword>
<evidence type="ECO:0000313" key="4">
    <source>
        <dbReference type="EMBL" id="CAK0800331.1"/>
    </source>
</evidence>
<evidence type="ECO:0000256" key="1">
    <source>
        <dbReference type="ARBA" id="ARBA00022729"/>
    </source>
</evidence>